<dbReference type="Pfam" id="PF01535">
    <property type="entry name" value="PPR"/>
    <property type="match status" value="1"/>
</dbReference>
<dbReference type="PANTHER" id="PTHR47939:SF5">
    <property type="entry name" value="PENTACOTRIPEPTIDE-REPEAT REGION OF PRORP DOMAIN-CONTAINING PROTEIN"/>
    <property type="match status" value="1"/>
</dbReference>
<feature type="repeat" description="PPR" evidence="3">
    <location>
        <begin position="60"/>
        <end position="94"/>
    </location>
</feature>
<comment type="caution">
    <text evidence="4">The sequence shown here is derived from an EMBL/GenBank/DDBJ whole genome shotgun (WGS) entry which is preliminary data.</text>
</comment>
<dbReference type="EMBL" id="JAPFFL010000017">
    <property type="protein sequence ID" value="KAJ6674233.1"/>
    <property type="molecule type" value="Genomic_DNA"/>
</dbReference>
<dbReference type="InterPro" id="IPR050667">
    <property type="entry name" value="PPR-containing_protein"/>
</dbReference>
<feature type="repeat" description="PPR" evidence="3">
    <location>
        <begin position="25"/>
        <end position="59"/>
    </location>
</feature>
<dbReference type="AlphaFoldDB" id="A0A9Q0NQX6"/>
<dbReference type="InterPro" id="IPR002885">
    <property type="entry name" value="PPR_rpt"/>
</dbReference>
<comment type="similarity">
    <text evidence="1">Belongs to the PPR family. P subfamily.</text>
</comment>
<reference evidence="4 5" key="1">
    <citation type="journal article" date="2023" name="Int. J. Mol. Sci.">
        <title>De Novo Assembly and Annotation of 11 Diverse Shrub Willow (Salix) Genomes Reveals Novel Gene Organization in Sex-Linked Regions.</title>
        <authorList>
            <person name="Hyden B."/>
            <person name="Feng K."/>
            <person name="Yates T.B."/>
            <person name="Jawdy S."/>
            <person name="Cereghino C."/>
            <person name="Smart L.B."/>
            <person name="Muchero W."/>
        </authorList>
    </citation>
    <scope>NUCLEOTIDE SEQUENCE [LARGE SCALE GENOMIC DNA]</scope>
    <source>
        <tissue evidence="4">Shoot tip</tissue>
    </source>
</reference>
<dbReference type="PANTHER" id="PTHR47939">
    <property type="entry name" value="MEMBRANE-ASSOCIATED SALT-INDUCIBLE PROTEIN-LIKE"/>
    <property type="match status" value="1"/>
</dbReference>
<organism evidence="4 5">
    <name type="scientific">Salix viminalis</name>
    <name type="common">Common osier</name>
    <name type="synonym">Basket willow</name>
    <dbReference type="NCBI Taxonomy" id="40686"/>
    <lineage>
        <taxon>Eukaryota</taxon>
        <taxon>Viridiplantae</taxon>
        <taxon>Streptophyta</taxon>
        <taxon>Embryophyta</taxon>
        <taxon>Tracheophyta</taxon>
        <taxon>Spermatophyta</taxon>
        <taxon>Magnoliopsida</taxon>
        <taxon>eudicotyledons</taxon>
        <taxon>Gunneridae</taxon>
        <taxon>Pentapetalae</taxon>
        <taxon>rosids</taxon>
        <taxon>fabids</taxon>
        <taxon>Malpighiales</taxon>
        <taxon>Salicaceae</taxon>
        <taxon>Saliceae</taxon>
        <taxon>Salix</taxon>
    </lineage>
</organism>
<keyword evidence="5" id="KW-1185">Reference proteome</keyword>
<dbReference type="InterPro" id="IPR011990">
    <property type="entry name" value="TPR-like_helical_dom_sf"/>
</dbReference>
<dbReference type="Gene3D" id="1.25.40.10">
    <property type="entry name" value="Tetratricopeptide repeat domain"/>
    <property type="match status" value="1"/>
</dbReference>
<dbReference type="NCBIfam" id="TIGR00756">
    <property type="entry name" value="PPR"/>
    <property type="match status" value="3"/>
</dbReference>
<accession>A0A9Q0NQX6</accession>
<gene>
    <name evidence="4" type="ORF">OIU85_013156</name>
</gene>
<evidence type="ECO:0000313" key="4">
    <source>
        <dbReference type="EMBL" id="KAJ6674233.1"/>
    </source>
</evidence>
<evidence type="ECO:0000256" key="3">
    <source>
        <dbReference type="PROSITE-ProRule" id="PRU00708"/>
    </source>
</evidence>
<dbReference type="Proteomes" id="UP001151529">
    <property type="component" value="Chromosome 18"/>
</dbReference>
<evidence type="ECO:0000256" key="2">
    <source>
        <dbReference type="ARBA" id="ARBA00022737"/>
    </source>
</evidence>
<protein>
    <submittedName>
        <fullName evidence="4">ATPASE EXPRESSION PROTEIN 3</fullName>
    </submittedName>
</protein>
<dbReference type="Pfam" id="PF13041">
    <property type="entry name" value="PPR_2"/>
    <property type="match status" value="1"/>
</dbReference>
<evidence type="ECO:0000313" key="5">
    <source>
        <dbReference type="Proteomes" id="UP001151529"/>
    </source>
</evidence>
<dbReference type="OrthoDB" id="41145at2759"/>
<dbReference type="PROSITE" id="PS51375">
    <property type="entry name" value="PPR"/>
    <property type="match status" value="2"/>
</dbReference>
<evidence type="ECO:0000256" key="1">
    <source>
        <dbReference type="ARBA" id="ARBA00007626"/>
    </source>
</evidence>
<keyword evidence="2" id="KW-0677">Repeat</keyword>
<proteinExistence type="inferred from homology"/>
<sequence length="125" mass="14014">MDNVQEVEGARMISDLMKCRGVKPDSYTYGSFISGMCKEGKLEEASGMLEKMKEIGLRPNAVTYNTLIDGYCNKGNLEMAFGYKDKMVRDSCIVFELCGNVKKAFTLHDEMISKGVQPTLVTYTR</sequence>
<name>A0A9Q0NQX6_SALVM</name>